<gene>
    <name evidence="11" type="ORF">CC84DRAFT_1092628</name>
</gene>
<evidence type="ECO:0000256" key="3">
    <source>
        <dbReference type="ARBA" id="ARBA00022448"/>
    </source>
</evidence>
<evidence type="ECO:0000256" key="1">
    <source>
        <dbReference type="ARBA" id="ARBA00004141"/>
    </source>
</evidence>
<keyword evidence="4" id="KW-0597">Phosphoprotein</keyword>
<evidence type="ECO:0000313" key="12">
    <source>
        <dbReference type="Proteomes" id="UP000077069"/>
    </source>
</evidence>
<keyword evidence="3 8" id="KW-0813">Transport</keyword>
<feature type="transmembrane region" description="Helical" evidence="10">
    <location>
        <begin position="85"/>
        <end position="105"/>
    </location>
</feature>
<evidence type="ECO:0000313" key="11">
    <source>
        <dbReference type="EMBL" id="OAG06397.1"/>
    </source>
</evidence>
<evidence type="ECO:0000256" key="6">
    <source>
        <dbReference type="ARBA" id="ARBA00022989"/>
    </source>
</evidence>
<dbReference type="RefSeq" id="XP_018036762.1">
    <property type="nucleotide sequence ID" value="XM_018174473.1"/>
</dbReference>
<evidence type="ECO:0000256" key="10">
    <source>
        <dbReference type="SAM" id="Phobius"/>
    </source>
</evidence>
<feature type="region of interest" description="Disordered" evidence="9">
    <location>
        <begin position="1"/>
        <end position="49"/>
    </location>
</feature>
<dbReference type="FunFam" id="1.10.4160.10:FF:000002">
    <property type="entry name" value="Purine-cytosine permease fcyB"/>
    <property type="match status" value="1"/>
</dbReference>
<dbReference type="FunCoup" id="A0A177CHZ3">
    <property type="interactions" value="36"/>
</dbReference>
<evidence type="ECO:0000256" key="4">
    <source>
        <dbReference type="ARBA" id="ARBA00022553"/>
    </source>
</evidence>
<dbReference type="Proteomes" id="UP000077069">
    <property type="component" value="Unassembled WGS sequence"/>
</dbReference>
<protein>
    <submittedName>
        <fullName evidence="11">Uncharacterized protein</fullName>
    </submittedName>
</protein>
<reference evidence="11 12" key="1">
    <citation type="submission" date="2016-05" db="EMBL/GenBank/DDBJ databases">
        <title>Comparative analysis of secretome profiles of manganese(II)-oxidizing ascomycete fungi.</title>
        <authorList>
            <consortium name="DOE Joint Genome Institute"/>
            <person name="Zeiner C.A."/>
            <person name="Purvine S.O."/>
            <person name="Zink E.M."/>
            <person name="Wu S."/>
            <person name="Pasa-Tolic L."/>
            <person name="Chaput D.L."/>
            <person name="Haridas S."/>
            <person name="Grigoriev I.V."/>
            <person name="Santelli C.M."/>
            <person name="Hansel C.M."/>
        </authorList>
    </citation>
    <scope>NUCLEOTIDE SEQUENCE [LARGE SCALE GENOMIC DNA]</scope>
    <source>
        <strain evidence="11 12">AP3s5-JAC2a</strain>
    </source>
</reference>
<evidence type="ECO:0000256" key="5">
    <source>
        <dbReference type="ARBA" id="ARBA00022692"/>
    </source>
</evidence>
<dbReference type="GO" id="GO:0015851">
    <property type="term" value="P:nucleobase transport"/>
    <property type="evidence" value="ECO:0007669"/>
    <property type="project" value="UniProtKB-ARBA"/>
</dbReference>
<organism evidence="11 12">
    <name type="scientific">Paraphaeosphaeria sporulosa</name>
    <dbReference type="NCBI Taxonomy" id="1460663"/>
    <lineage>
        <taxon>Eukaryota</taxon>
        <taxon>Fungi</taxon>
        <taxon>Dikarya</taxon>
        <taxon>Ascomycota</taxon>
        <taxon>Pezizomycotina</taxon>
        <taxon>Dothideomycetes</taxon>
        <taxon>Pleosporomycetidae</taxon>
        <taxon>Pleosporales</taxon>
        <taxon>Massarineae</taxon>
        <taxon>Didymosphaeriaceae</taxon>
        <taxon>Paraphaeosphaeria</taxon>
    </lineage>
</organism>
<feature type="transmembrane region" description="Helical" evidence="10">
    <location>
        <begin position="318"/>
        <end position="343"/>
    </location>
</feature>
<proteinExistence type="inferred from homology"/>
<dbReference type="STRING" id="1460663.A0A177CHZ3"/>
<feature type="transmembrane region" description="Helical" evidence="10">
    <location>
        <begin position="285"/>
        <end position="306"/>
    </location>
</feature>
<dbReference type="GO" id="GO:0000329">
    <property type="term" value="C:fungal-type vacuole membrane"/>
    <property type="evidence" value="ECO:0007669"/>
    <property type="project" value="TreeGrafter"/>
</dbReference>
<dbReference type="OrthoDB" id="5428495at2759"/>
<feature type="compositionally biased region" description="Polar residues" evidence="9">
    <location>
        <begin position="1"/>
        <end position="19"/>
    </location>
</feature>
<keyword evidence="5 10" id="KW-0812">Transmembrane</keyword>
<feature type="transmembrane region" description="Helical" evidence="10">
    <location>
        <begin position="251"/>
        <end position="273"/>
    </location>
</feature>
<keyword evidence="7 8" id="KW-0472">Membrane</keyword>
<feature type="transmembrane region" description="Helical" evidence="10">
    <location>
        <begin position="216"/>
        <end position="239"/>
    </location>
</feature>
<dbReference type="GO" id="GO:0005886">
    <property type="term" value="C:plasma membrane"/>
    <property type="evidence" value="ECO:0007669"/>
    <property type="project" value="TreeGrafter"/>
</dbReference>
<sequence length="546" mass="58939">MESTVDPTIKNSRPATHNLTDIEKQASTHLSTPSSPSSPSPQPTSPPLLSHLRQWNAHIESLSGFEARGITRVLPSERQTPSRAAYLQMVILWFGVNITINNLVVGLYGPLLFQLGFLDASLCAVGGVALGAACTAYMSTWGAVSGCRTLVSRLFEANIGILELTIGLKVVVRFFMGYWPSRICVLLNVILMEGYCTVTAIIGGQILAAVSGGTMTIAVGIVVVSIAVMIVAVVGLKVFHVYERYAWLPQILALSILIGSAGPSFSTSLASAGSPAQIAANRLSFFSLCFYVPTSWGAASSDYYVYYPEKTSKWKTFFLTWTGLTFSFCFVDMLGIGIASGIATHPEWEDAYNISIGALLTVTYAPLGHFGNFCAVVLALGLIANSIPGTYSAALNCQMMGRAWKVVPRWIWTVALVVVQLACALAGRNKVFVVFQNLLALMGYWLTIMICIVAEEHVLFQKARALAIDWAAWEEQRKLPVGVAALVAFLLGWMGAILGMYQVWYVGPLAKLVADTGADVGVWVGCGFALVAFPPLRLLELRLVGR</sequence>
<feature type="transmembrane region" description="Helical" evidence="10">
    <location>
        <begin position="363"/>
        <end position="385"/>
    </location>
</feature>
<dbReference type="GO" id="GO:0022857">
    <property type="term" value="F:transmembrane transporter activity"/>
    <property type="evidence" value="ECO:0007669"/>
    <property type="project" value="InterPro"/>
</dbReference>
<evidence type="ECO:0000256" key="9">
    <source>
        <dbReference type="SAM" id="MobiDB-lite"/>
    </source>
</evidence>
<keyword evidence="6 10" id="KW-1133">Transmembrane helix</keyword>
<dbReference type="EMBL" id="KV441552">
    <property type="protein sequence ID" value="OAG06397.1"/>
    <property type="molecule type" value="Genomic_DNA"/>
</dbReference>
<dbReference type="InParanoid" id="A0A177CHZ3"/>
<dbReference type="Gene3D" id="1.10.4160.10">
    <property type="entry name" value="Hydantoin permease"/>
    <property type="match status" value="1"/>
</dbReference>
<feature type="transmembrane region" description="Helical" evidence="10">
    <location>
        <begin position="406"/>
        <end position="427"/>
    </location>
</feature>
<feature type="transmembrane region" description="Helical" evidence="10">
    <location>
        <begin position="479"/>
        <end position="500"/>
    </location>
</feature>
<dbReference type="InterPro" id="IPR026030">
    <property type="entry name" value="Pur-cyt_permease_Fcy2/21/22"/>
</dbReference>
<dbReference type="PANTHER" id="PTHR31806:SF16">
    <property type="entry name" value="PURINE-CYTOSINE TRANSPORTER (EUROFUNG)"/>
    <property type="match status" value="1"/>
</dbReference>
<dbReference type="GeneID" id="28757959"/>
<feature type="compositionally biased region" description="Pro residues" evidence="9">
    <location>
        <begin position="36"/>
        <end position="46"/>
    </location>
</feature>
<accession>A0A177CHZ3</accession>
<name>A0A177CHZ3_9PLEO</name>
<feature type="transmembrane region" description="Helical" evidence="10">
    <location>
        <begin position="433"/>
        <end position="454"/>
    </location>
</feature>
<comment type="similarity">
    <text evidence="2 8">Belongs to the purine-cytosine permease (2.A.39) family.</text>
</comment>
<feature type="transmembrane region" description="Helical" evidence="10">
    <location>
        <begin position="183"/>
        <end position="210"/>
    </location>
</feature>
<evidence type="ECO:0000256" key="2">
    <source>
        <dbReference type="ARBA" id="ARBA00008974"/>
    </source>
</evidence>
<evidence type="ECO:0000256" key="8">
    <source>
        <dbReference type="PIRNR" id="PIRNR002744"/>
    </source>
</evidence>
<keyword evidence="12" id="KW-1185">Reference proteome</keyword>
<feature type="transmembrane region" description="Helical" evidence="10">
    <location>
        <begin position="520"/>
        <end position="539"/>
    </location>
</feature>
<dbReference type="PANTHER" id="PTHR31806">
    <property type="entry name" value="PURINE-CYTOSINE PERMEASE FCY2-RELATED"/>
    <property type="match status" value="1"/>
</dbReference>
<dbReference type="PIRSF" id="PIRSF002744">
    <property type="entry name" value="Pur-cyt_permease"/>
    <property type="match status" value="1"/>
</dbReference>
<evidence type="ECO:0000256" key="7">
    <source>
        <dbReference type="ARBA" id="ARBA00023136"/>
    </source>
</evidence>
<feature type="transmembrane region" description="Helical" evidence="10">
    <location>
        <begin position="117"/>
        <end position="139"/>
    </location>
</feature>
<comment type="subcellular location">
    <subcellularLocation>
        <location evidence="1">Membrane</location>
        <topology evidence="1">Multi-pass membrane protein</topology>
    </subcellularLocation>
</comment>
<dbReference type="AlphaFoldDB" id="A0A177CHZ3"/>